<feature type="region of interest" description="Disordered" evidence="1">
    <location>
        <begin position="1"/>
        <end position="78"/>
    </location>
</feature>
<evidence type="ECO:0000256" key="2">
    <source>
        <dbReference type="SAM" id="Phobius"/>
    </source>
</evidence>
<feature type="transmembrane region" description="Helical" evidence="2">
    <location>
        <begin position="442"/>
        <end position="463"/>
    </location>
</feature>
<gene>
    <name evidence="3" type="ORF">LTR84_010847</name>
</gene>
<feature type="compositionally biased region" description="Basic and acidic residues" evidence="1">
    <location>
        <begin position="497"/>
        <end position="518"/>
    </location>
</feature>
<evidence type="ECO:0000313" key="3">
    <source>
        <dbReference type="EMBL" id="KAK5058584.1"/>
    </source>
</evidence>
<feature type="transmembrane region" description="Helical" evidence="2">
    <location>
        <begin position="593"/>
        <end position="614"/>
    </location>
</feature>
<feature type="compositionally biased region" description="Polar residues" evidence="1">
    <location>
        <begin position="57"/>
        <end position="78"/>
    </location>
</feature>
<feature type="compositionally biased region" description="Basic and acidic residues" evidence="1">
    <location>
        <begin position="291"/>
        <end position="304"/>
    </location>
</feature>
<evidence type="ECO:0008006" key="5">
    <source>
        <dbReference type="Google" id="ProtNLM"/>
    </source>
</evidence>
<proteinExistence type="predicted"/>
<sequence>MASPGRNSRRATPDNGADTEPFPAMPESSAAGPSTYQQPTTTTTTTVGPTITTTTTYSSRNRPYTMTSSQPVTNAPSSTTSLPVTVVFGPNTAAGSSTVRTSVPSPPQTTRMRPIGIRRLPSSNLRAGYEAGSSATDLNGGVGRSSSGRGRSTSAPQNTNTLTVPGQANNLTRQSTRQSLLAPVAENPASADAPADRENMGEAGTGGVSRRRSVSNAARSVLSRFSDHSRERQDPEYETEVVDLLDVLDPEVSTLTTLTNVQNSLFVPDLGRWLNRRPTYELSSRRSTMTRRQEVPDTIEEKDTPGMTPIQSEPTPSETGDLTQVGTAPTMQRTWSWQRRPQIERSHSISSVVTDSHYAVLPHGFTLDDWSEEDKEALDDHVRHMLHSKRSKFKQRMVAFGKYIRKPLGFFVTLYAVLITLFGLAWVLFLIGWIYVGDQQLYIINIIDNVLVALFAIVGDGLAPFRCVDTYHMIYIAHYHHLTWRLRREQALPTLHDHNDLPAQPKEEADPEAQKPEESEFSVLTAKQQQKLIHHQAKFSKSHSFYKPHETPTHYAFPLRLLVAIVVLLDCHSLFQIALGACTWGISYHHRPGALTATILSCSITVNITAGILISVGDRKTRKKDVALRMTRQELTTQAIKKVEKHKHDRAANLRDASQRENFEVIDEETADQVKPRDS</sequence>
<feature type="compositionally biased region" description="Low complexity" evidence="1">
    <location>
        <begin position="144"/>
        <end position="154"/>
    </location>
</feature>
<feature type="compositionally biased region" description="Low complexity" evidence="1">
    <location>
        <begin position="96"/>
        <end position="111"/>
    </location>
</feature>
<feature type="compositionally biased region" description="Polar residues" evidence="1">
    <location>
        <begin position="155"/>
        <end position="170"/>
    </location>
</feature>
<accession>A0AAV9NI11</accession>
<dbReference type="PANTHER" id="PTHR35872:SF2">
    <property type="entry name" value="INTEGRAL MEMBRANE PROTEIN (AFU_ORTHOLOGUE AFUA_5G07110)"/>
    <property type="match status" value="1"/>
</dbReference>
<protein>
    <recommendedName>
        <fullName evidence="5">Integral membrane protein</fullName>
    </recommendedName>
</protein>
<organism evidence="3 4">
    <name type="scientific">Exophiala bonariae</name>
    <dbReference type="NCBI Taxonomy" id="1690606"/>
    <lineage>
        <taxon>Eukaryota</taxon>
        <taxon>Fungi</taxon>
        <taxon>Dikarya</taxon>
        <taxon>Ascomycota</taxon>
        <taxon>Pezizomycotina</taxon>
        <taxon>Eurotiomycetes</taxon>
        <taxon>Chaetothyriomycetidae</taxon>
        <taxon>Chaetothyriales</taxon>
        <taxon>Herpotrichiellaceae</taxon>
        <taxon>Exophiala</taxon>
    </lineage>
</organism>
<feature type="region of interest" description="Disordered" evidence="1">
    <location>
        <begin position="186"/>
        <end position="217"/>
    </location>
</feature>
<feature type="transmembrane region" description="Helical" evidence="2">
    <location>
        <begin position="561"/>
        <end position="587"/>
    </location>
</feature>
<evidence type="ECO:0000256" key="1">
    <source>
        <dbReference type="SAM" id="MobiDB-lite"/>
    </source>
</evidence>
<feature type="compositionally biased region" description="Polar residues" evidence="1">
    <location>
        <begin position="309"/>
        <end position="339"/>
    </location>
</feature>
<feature type="transmembrane region" description="Helical" evidence="2">
    <location>
        <begin position="410"/>
        <end position="436"/>
    </location>
</feature>
<dbReference type="PANTHER" id="PTHR35872">
    <property type="entry name" value="INTEGRAL MEMBRANE PROTEIN (AFU_ORTHOLOGUE AFUA_5G07110)"/>
    <property type="match status" value="1"/>
</dbReference>
<feature type="region of interest" description="Disordered" evidence="1">
    <location>
        <begin position="127"/>
        <end position="170"/>
    </location>
</feature>
<reference evidence="3 4" key="1">
    <citation type="submission" date="2023-08" db="EMBL/GenBank/DDBJ databases">
        <title>Black Yeasts Isolated from many extreme environments.</title>
        <authorList>
            <person name="Coleine C."/>
            <person name="Stajich J.E."/>
            <person name="Selbmann L."/>
        </authorList>
    </citation>
    <scope>NUCLEOTIDE SEQUENCE [LARGE SCALE GENOMIC DNA]</scope>
    <source>
        <strain evidence="3 4">CCFEE 5792</strain>
    </source>
</reference>
<evidence type="ECO:0000313" key="4">
    <source>
        <dbReference type="Proteomes" id="UP001358417"/>
    </source>
</evidence>
<dbReference type="GeneID" id="89979002"/>
<dbReference type="AlphaFoldDB" id="A0AAV9NI11"/>
<dbReference type="InterPro" id="IPR021369">
    <property type="entry name" value="DUF2985"/>
</dbReference>
<feature type="region of interest" description="Disordered" evidence="1">
    <location>
        <begin position="497"/>
        <end position="520"/>
    </location>
</feature>
<comment type="caution">
    <text evidence="3">The sequence shown here is derived from an EMBL/GenBank/DDBJ whole genome shotgun (WGS) entry which is preliminary data.</text>
</comment>
<dbReference type="Proteomes" id="UP001358417">
    <property type="component" value="Unassembled WGS sequence"/>
</dbReference>
<feature type="region of interest" description="Disordered" evidence="1">
    <location>
        <begin position="90"/>
        <end position="113"/>
    </location>
</feature>
<name>A0AAV9NI11_9EURO</name>
<dbReference type="RefSeq" id="XP_064709107.1">
    <property type="nucleotide sequence ID" value="XM_064854381.1"/>
</dbReference>
<dbReference type="Pfam" id="PF11204">
    <property type="entry name" value="DUF2985"/>
    <property type="match status" value="1"/>
</dbReference>
<feature type="region of interest" description="Disordered" evidence="1">
    <location>
        <begin position="284"/>
        <end position="339"/>
    </location>
</feature>
<feature type="compositionally biased region" description="Low complexity" evidence="1">
    <location>
        <begin position="40"/>
        <end position="56"/>
    </location>
</feature>
<keyword evidence="2" id="KW-0812">Transmembrane</keyword>
<keyword evidence="2" id="KW-1133">Transmembrane helix</keyword>
<keyword evidence="4" id="KW-1185">Reference proteome</keyword>
<keyword evidence="2" id="KW-0472">Membrane</keyword>
<dbReference type="EMBL" id="JAVRRD010000005">
    <property type="protein sequence ID" value="KAK5058584.1"/>
    <property type="molecule type" value="Genomic_DNA"/>
</dbReference>